<gene>
    <name evidence="3" type="ORF">HMPREF9140_00248</name>
</gene>
<evidence type="ECO:0000313" key="4">
    <source>
        <dbReference type="Proteomes" id="UP000016023"/>
    </source>
</evidence>
<dbReference type="CDD" id="cd09895">
    <property type="entry name" value="NGN_SP_UpxY"/>
    <property type="match status" value="1"/>
</dbReference>
<dbReference type="Proteomes" id="UP000016023">
    <property type="component" value="Unassembled WGS sequence"/>
</dbReference>
<sequence length="184" mass="21482">MDNDENLIVDDGHPWLAISLYTKKQLEIEAYFKNYGLETFIPRQYQHVEGADGRPQRVLRPVVHNLLFVKQTLAETEMKNIVKSSDHKMRVLTQASLPNKYYLIPHNQMYEFRLMCNPEITMRKFLSTEEARLKVGDEVYVKFGPLKGLTGRLVRSSKKYYLLKEIPGISVMLKVSRWCCVPQS</sequence>
<dbReference type="Pfam" id="PF02357">
    <property type="entry name" value="NusG"/>
    <property type="match status" value="1"/>
</dbReference>
<comment type="caution">
    <text evidence="3">The sequence shown here is derived from an EMBL/GenBank/DDBJ whole genome shotgun (WGS) entry which is preliminary data.</text>
</comment>
<dbReference type="NCBIfam" id="NF033644">
    <property type="entry name" value="antiterm_UpxY"/>
    <property type="match status" value="1"/>
</dbReference>
<reference evidence="3 4" key="1">
    <citation type="submission" date="2011-12" db="EMBL/GenBank/DDBJ databases">
        <title>The Genome Sequence of Prevotella micans F0438.</title>
        <authorList>
            <consortium name="The Broad Institute Genome Sequencing Platform"/>
            <person name="Earl A."/>
            <person name="Ward D."/>
            <person name="Feldgarden M."/>
            <person name="Gevers D."/>
            <person name="Izard J."/>
            <person name="Baranova O.V."/>
            <person name="Blanton J.M."/>
            <person name="Wade W.G."/>
            <person name="Dewhirst F.E."/>
            <person name="Young S.K."/>
            <person name="Zeng Q."/>
            <person name="Gargeya S."/>
            <person name="Fitzgerald M."/>
            <person name="Haas B."/>
            <person name="Abouelleil A."/>
            <person name="Alvarado L."/>
            <person name="Arachchi H.M."/>
            <person name="Berlin A."/>
            <person name="Chapman S.B."/>
            <person name="Gearin G."/>
            <person name="Goldberg J."/>
            <person name="Griggs A."/>
            <person name="Gujja S."/>
            <person name="Hansen M."/>
            <person name="Heiman D."/>
            <person name="Howarth C."/>
            <person name="Larimer J."/>
            <person name="Lui A."/>
            <person name="MacDonald P.J.P."/>
            <person name="McCowen C."/>
            <person name="Montmayeur A."/>
            <person name="Murphy C."/>
            <person name="Neiman D."/>
            <person name="Pearson M."/>
            <person name="Priest M."/>
            <person name="Roberts A."/>
            <person name="Saif S."/>
            <person name="Shea T."/>
            <person name="Sisk P."/>
            <person name="Stolte C."/>
            <person name="Sykes S."/>
            <person name="Wortman J."/>
            <person name="Nusbaum C."/>
            <person name="Birren B."/>
        </authorList>
    </citation>
    <scope>NUCLEOTIDE SEQUENCE [LARGE SCALE GENOMIC DNA]</scope>
    <source>
        <strain evidence="3 4">F0438</strain>
    </source>
</reference>
<accession>H1Q010</accession>
<dbReference type="AlphaFoldDB" id="H1Q010"/>
<dbReference type="RefSeq" id="WP_006951175.1">
    <property type="nucleotide sequence ID" value="NZ_JH594521.1"/>
</dbReference>
<organism evidence="3 4">
    <name type="scientific">Prevotella micans F0438</name>
    <dbReference type="NCBI Taxonomy" id="883158"/>
    <lineage>
        <taxon>Bacteria</taxon>
        <taxon>Pseudomonadati</taxon>
        <taxon>Bacteroidota</taxon>
        <taxon>Bacteroidia</taxon>
        <taxon>Bacteroidales</taxon>
        <taxon>Prevotellaceae</taxon>
        <taxon>Prevotella</taxon>
    </lineage>
</organism>
<dbReference type="InterPro" id="IPR006645">
    <property type="entry name" value="NGN-like_dom"/>
</dbReference>
<dbReference type="SUPFAM" id="SSF82679">
    <property type="entry name" value="N-utilization substance G protein NusG, N-terminal domain"/>
    <property type="match status" value="1"/>
</dbReference>
<dbReference type="STRING" id="883158.HMPREF9140_00248"/>
<proteinExistence type="predicted"/>
<keyword evidence="1" id="KW-0804">Transcription</keyword>
<dbReference type="InterPro" id="IPR036735">
    <property type="entry name" value="NGN_dom_sf"/>
</dbReference>
<dbReference type="GO" id="GO:0006354">
    <property type="term" value="P:DNA-templated transcription elongation"/>
    <property type="evidence" value="ECO:0007669"/>
    <property type="project" value="InterPro"/>
</dbReference>
<evidence type="ECO:0000259" key="2">
    <source>
        <dbReference type="Pfam" id="PF02357"/>
    </source>
</evidence>
<dbReference type="eggNOG" id="COG0250">
    <property type="taxonomic scope" value="Bacteria"/>
</dbReference>
<dbReference type="PATRIC" id="fig|883158.3.peg.258"/>
<dbReference type="Gene3D" id="3.30.70.940">
    <property type="entry name" value="NusG, N-terminal domain"/>
    <property type="match status" value="1"/>
</dbReference>
<protein>
    <recommendedName>
        <fullName evidence="2">NusG-like N-terminal domain-containing protein</fullName>
    </recommendedName>
</protein>
<keyword evidence="4" id="KW-1185">Reference proteome</keyword>
<dbReference type="EMBL" id="AGWK01000007">
    <property type="protein sequence ID" value="EHO74427.1"/>
    <property type="molecule type" value="Genomic_DNA"/>
</dbReference>
<evidence type="ECO:0000313" key="3">
    <source>
        <dbReference type="EMBL" id="EHO74427.1"/>
    </source>
</evidence>
<dbReference type="HOGENOM" id="CLU_116148_0_0_10"/>
<name>H1Q010_9BACT</name>
<evidence type="ECO:0000256" key="1">
    <source>
        <dbReference type="ARBA" id="ARBA00023163"/>
    </source>
</evidence>
<feature type="domain" description="NusG-like N-terminal" evidence="2">
    <location>
        <begin position="14"/>
        <end position="112"/>
    </location>
</feature>